<dbReference type="InterPro" id="IPR035513">
    <property type="entry name" value="Invertase/methylesterase_inhib"/>
</dbReference>
<keyword evidence="2" id="KW-1015">Disulfide bond</keyword>
<gene>
    <name evidence="5" type="primary">LOC123439314</name>
</gene>
<reference evidence="5" key="2">
    <citation type="submission" date="2020-10" db="EMBL/GenBank/DDBJ databases">
        <authorList>
            <person name="Scholz U."/>
            <person name="Mascher M."/>
            <person name="Fiebig A."/>
        </authorList>
    </citation>
    <scope>NUCLEOTIDE SEQUENCE [LARGE SCALE GENOMIC DNA]</scope>
    <source>
        <strain evidence="5">cv. Morex</strain>
    </source>
</reference>
<organism evidence="5 6">
    <name type="scientific">Hordeum vulgare subsp. vulgare</name>
    <name type="common">Domesticated barley</name>
    <dbReference type="NCBI Taxonomy" id="112509"/>
    <lineage>
        <taxon>Eukaryota</taxon>
        <taxon>Viridiplantae</taxon>
        <taxon>Streptophyta</taxon>
        <taxon>Embryophyta</taxon>
        <taxon>Tracheophyta</taxon>
        <taxon>Spermatophyta</taxon>
        <taxon>Magnoliopsida</taxon>
        <taxon>Liliopsida</taxon>
        <taxon>Poales</taxon>
        <taxon>Poaceae</taxon>
        <taxon>BOP clade</taxon>
        <taxon>Pooideae</taxon>
        <taxon>Triticodae</taxon>
        <taxon>Triticeae</taxon>
        <taxon>Hordeinae</taxon>
        <taxon>Hordeum</taxon>
    </lineage>
</organism>
<dbReference type="SMR" id="A0A8I6WWG7"/>
<dbReference type="CDD" id="cd15795">
    <property type="entry name" value="PMEI-Pla_a_1_like"/>
    <property type="match status" value="1"/>
</dbReference>
<dbReference type="EnsemblPlants" id="HORVU.MOREX.r3.3HG0229130.1">
    <property type="protein sequence ID" value="HORVU.MOREX.r3.3HG0229130.1.CDS1"/>
    <property type="gene ID" value="HORVU.MOREX.r3.3HG0229130"/>
</dbReference>
<sequence>MGHRKGETERQYATTMAMGTSSSMLGGALLLFIILSSATDVHGGSSSSVAPSSPLNDLCFALGGWYVTPDLCVSALCIDPSCRSARGLPELAVLATKLTVANATATKASVESALAHAKDAKARKVMRSCLQVYVGAVPRLRWAARSVAAGRYGGVPDVLEAAYRGVVHECTSLAADLGVALPKENNEFFMMALVVHAVVDRVQRLTNGPNPFIDPLFPS</sequence>
<reference evidence="6" key="1">
    <citation type="journal article" date="2012" name="Nature">
        <title>A physical, genetic and functional sequence assembly of the barley genome.</title>
        <authorList>
            <consortium name="The International Barley Genome Sequencing Consortium"/>
            <person name="Mayer K.F."/>
            <person name="Waugh R."/>
            <person name="Brown J.W."/>
            <person name="Schulman A."/>
            <person name="Langridge P."/>
            <person name="Platzer M."/>
            <person name="Fincher G.B."/>
            <person name="Muehlbauer G.J."/>
            <person name="Sato K."/>
            <person name="Close T.J."/>
            <person name="Wise R.P."/>
            <person name="Stein N."/>
        </authorList>
    </citation>
    <scope>NUCLEOTIDE SEQUENCE [LARGE SCALE GENOMIC DNA]</scope>
    <source>
        <strain evidence="6">cv. Morex</strain>
    </source>
</reference>
<evidence type="ECO:0000259" key="4">
    <source>
        <dbReference type="Pfam" id="PF04043"/>
    </source>
</evidence>
<dbReference type="GO" id="GO:0004857">
    <property type="term" value="F:enzyme inhibitor activity"/>
    <property type="evidence" value="ECO:0000318"/>
    <property type="project" value="GO_Central"/>
</dbReference>
<evidence type="ECO:0000256" key="1">
    <source>
        <dbReference type="ARBA" id="ARBA00022729"/>
    </source>
</evidence>
<dbReference type="Gramene" id="HORVU.MOREX.r3.3HG0229130.1">
    <property type="protein sequence ID" value="HORVU.MOREX.r3.3HG0229130.1.CDS1"/>
    <property type="gene ID" value="HORVU.MOREX.r3.3HG0229130"/>
</dbReference>
<dbReference type="Proteomes" id="UP000011116">
    <property type="component" value="Chromosome 3H"/>
</dbReference>
<proteinExistence type="inferred from homology"/>
<accession>A0A8I6WWG7</accession>
<dbReference type="GO" id="GO:0009827">
    <property type="term" value="P:plant-type cell wall modification"/>
    <property type="evidence" value="ECO:0000318"/>
    <property type="project" value="GO_Central"/>
</dbReference>
<dbReference type="Pfam" id="PF04043">
    <property type="entry name" value="PMEI"/>
    <property type="match status" value="1"/>
</dbReference>
<dbReference type="AlphaFoldDB" id="A0A8I6WWG7"/>
<evidence type="ECO:0000313" key="5">
    <source>
        <dbReference type="EnsemblPlants" id="HORVU.MOREX.r3.3HG0229130.1.CDS1"/>
    </source>
</evidence>
<evidence type="ECO:0000256" key="3">
    <source>
        <dbReference type="ARBA" id="ARBA00038471"/>
    </source>
</evidence>
<name>A0A8I6WWG7_HORVV</name>
<dbReference type="OrthoDB" id="773737at2759"/>
<dbReference type="SUPFAM" id="SSF101148">
    <property type="entry name" value="Plant invertase/pectin methylesterase inhibitor"/>
    <property type="match status" value="1"/>
</dbReference>
<dbReference type="InterPro" id="IPR034088">
    <property type="entry name" value="Pla_a_1-like"/>
</dbReference>
<dbReference type="PANTHER" id="PTHR35357">
    <property type="entry name" value="OS02G0537100 PROTEIN"/>
    <property type="match status" value="1"/>
</dbReference>
<evidence type="ECO:0000313" key="6">
    <source>
        <dbReference type="Proteomes" id="UP000011116"/>
    </source>
</evidence>
<dbReference type="RefSeq" id="XP_044971983.1">
    <property type="nucleotide sequence ID" value="XM_045116048.1"/>
</dbReference>
<protein>
    <recommendedName>
        <fullName evidence="4">Pectinesterase inhibitor domain-containing protein</fullName>
    </recommendedName>
</protein>
<dbReference type="NCBIfam" id="TIGR01614">
    <property type="entry name" value="PME_inhib"/>
    <property type="match status" value="1"/>
</dbReference>
<comment type="similarity">
    <text evidence="3">Belongs to the PMEI family.</text>
</comment>
<reference evidence="5" key="3">
    <citation type="submission" date="2022-01" db="UniProtKB">
        <authorList>
            <consortium name="EnsemblPlants"/>
        </authorList>
    </citation>
    <scope>IDENTIFICATION</scope>
    <source>
        <strain evidence="5">subsp. vulgare</strain>
    </source>
</reference>
<keyword evidence="6" id="KW-1185">Reference proteome</keyword>
<keyword evidence="1" id="KW-0732">Signal</keyword>
<dbReference type="InterPro" id="IPR006501">
    <property type="entry name" value="Pectinesterase_inhib_dom"/>
</dbReference>
<dbReference type="PANTHER" id="PTHR35357:SF8">
    <property type="entry name" value="OS01G0111000 PROTEIN"/>
    <property type="match status" value="1"/>
</dbReference>
<feature type="domain" description="Pectinesterase inhibitor" evidence="4">
    <location>
        <begin position="69"/>
        <end position="150"/>
    </location>
</feature>
<dbReference type="KEGG" id="hvg:123439314"/>
<dbReference type="GO" id="GO:0009505">
    <property type="term" value="C:plant-type cell wall"/>
    <property type="evidence" value="ECO:0000318"/>
    <property type="project" value="GO_Central"/>
</dbReference>
<evidence type="ECO:0000256" key="2">
    <source>
        <dbReference type="ARBA" id="ARBA00023157"/>
    </source>
</evidence>
<dbReference type="GeneID" id="123439314"/>
<dbReference type="Gene3D" id="1.20.140.40">
    <property type="entry name" value="Invertase/pectin methylesterase inhibitor family protein"/>
    <property type="match status" value="1"/>
</dbReference>